<keyword evidence="3 8" id="KW-0479">Metal-binding</keyword>
<protein>
    <recommendedName>
        <fullName evidence="2 9">Cysteine dioxygenase</fullName>
        <ecNumber evidence="2 9">1.13.11.20</ecNumber>
    </recommendedName>
</protein>
<evidence type="ECO:0000256" key="7">
    <source>
        <dbReference type="PIRSR" id="PIRSR610300-50"/>
    </source>
</evidence>
<keyword evidence="6 8" id="KW-0408">Iron</keyword>
<dbReference type="InterPro" id="IPR010300">
    <property type="entry name" value="CDO_1"/>
</dbReference>
<evidence type="ECO:0000256" key="6">
    <source>
        <dbReference type="ARBA" id="ARBA00023004"/>
    </source>
</evidence>
<dbReference type="Pfam" id="PF05995">
    <property type="entry name" value="CDO_I"/>
    <property type="match status" value="1"/>
</dbReference>
<dbReference type="GO" id="GO:0008198">
    <property type="term" value="F:ferrous iron binding"/>
    <property type="evidence" value="ECO:0007669"/>
    <property type="project" value="TreeGrafter"/>
</dbReference>
<organism evidence="10 11">
    <name type="scientific">Euplotes crassus</name>
    <dbReference type="NCBI Taxonomy" id="5936"/>
    <lineage>
        <taxon>Eukaryota</taxon>
        <taxon>Sar</taxon>
        <taxon>Alveolata</taxon>
        <taxon>Ciliophora</taxon>
        <taxon>Intramacronucleata</taxon>
        <taxon>Spirotrichea</taxon>
        <taxon>Hypotrichia</taxon>
        <taxon>Euplotida</taxon>
        <taxon>Euplotidae</taxon>
        <taxon>Moneuplotes</taxon>
    </lineage>
</organism>
<evidence type="ECO:0000256" key="3">
    <source>
        <dbReference type="ARBA" id="ARBA00022723"/>
    </source>
</evidence>
<keyword evidence="11" id="KW-1185">Reference proteome</keyword>
<dbReference type="EC" id="1.13.11.20" evidence="2 9"/>
<feature type="binding site" evidence="8">
    <location>
        <position position="140"/>
    </location>
    <ligand>
        <name>Fe cation</name>
        <dbReference type="ChEBI" id="CHEBI:24875"/>
        <note>catalytic</note>
    </ligand>
</feature>
<dbReference type="EMBL" id="CAMPGE010024330">
    <property type="protein sequence ID" value="CAI2382178.1"/>
    <property type="molecule type" value="Genomic_DNA"/>
</dbReference>
<dbReference type="PANTHER" id="PTHR12918:SF1">
    <property type="entry name" value="CYSTEINE DIOXYGENASE TYPE 1"/>
    <property type="match status" value="1"/>
</dbReference>
<evidence type="ECO:0000256" key="5">
    <source>
        <dbReference type="ARBA" id="ARBA00023002"/>
    </source>
</evidence>
<comment type="cofactor">
    <cofactor evidence="9">
        <name>Fe cation</name>
        <dbReference type="ChEBI" id="CHEBI:24875"/>
    </cofactor>
    <text evidence="9">Binds 1 Fe cation per subunit.</text>
</comment>
<feature type="binding site" evidence="8">
    <location>
        <position position="91"/>
    </location>
    <ligand>
        <name>Fe cation</name>
        <dbReference type="ChEBI" id="CHEBI:24875"/>
        <note>catalytic</note>
    </ligand>
</feature>
<feature type="binding site" evidence="8">
    <location>
        <position position="89"/>
    </location>
    <ligand>
        <name>Fe cation</name>
        <dbReference type="ChEBI" id="CHEBI:24875"/>
        <note>catalytic</note>
    </ligand>
</feature>
<feature type="cross-link" description="3'-(S-cysteinyl)-tyrosine (Cys-Tyr)" evidence="7">
    <location>
        <begin position="96"/>
        <end position="157"/>
    </location>
</feature>
<comment type="similarity">
    <text evidence="1 9">Belongs to the cysteine dioxygenase family.</text>
</comment>
<sequence>MLKKGSKLTLPQLWKTLSAGLQEAVSDFEKREFGLDTMSKYDFLSCEEIQQYINYEDEAGKYYRNLIHRDDSIVLKTIIWNRLATTPIHGHSSRGCWVLLTKGELIEKTFIRKDGKVFQTDEAILKPGEITYNHDAIGFHSMENPSKTEQAMTIHCYHPPYDVTSVMDEDGVIKRLPLTYYGEEGVI</sequence>
<reference evidence="10" key="1">
    <citation type="submission" date="2023-07" db="EMBL/GenBank/DDBJ databases">
        <authorList>
            <consortium name="AG Swart"/>
            <person name="Singh M."/>
            <person name="Singh A."/>
            <person name="Seah K."/>
            <person name="Emmerich C."/>
        </authorList>
    </citation>
    <scope>NUCLEOTIDE SEQUENCE</scope>
    <source>
        <strain evidence="10">DP1</strain>
    </source>
</reference>
<keyword evidence="7" id="KW-0883">Thioether bond</keyword>
<dbReference type="AlphaFoldDB" id="A0AAD2D7C2"/>
<keyword evidence="4 9" id="KW-0223">Dioxygenase</keyword>
<evidence type="ECO:0000313" key="11">
    <source>
        <dbReference type="Proteomes" id="UP001295684"/>
    </source>
</evidence>
<dbReference type="Proteomes" id="UP001295684">
    <property type="component" value="Unassembled WGS sequence"/>
</dbReference>
<evidence type="ECO:0000256" key="9">
    <source>
        <dbReference type="RuleBase" id="RU366010"/>
    </source>
</evidence>
<dbReference type="Gene3D" id="2.60.120.10">
    <property type="entry name" value="Jelly Rolls"/>
    <property type="match status" value="1"/>
</dbReference>
<gene>
    <name evidence="10" type="ORF">ECRASSUSDP1_LOCUS23647</name>
</gene>
<evidence type="ECO:0000256" key="1">
    <source>
        <dbReference type="ARBA" id="ARBA00006622"/>
    </source>
</evidence>
<proteinExistence type="inferred from homology"/>
<name>A0AAD2D7C2_EUPCR</name>
<dbReference type="InterPro" id="IPR014710">
    <property type="entry name" value="RmlC-like_jellyroll"/>
</dbReference>
<dbReference type="SUPFAM" id="SSF51182">
    <property type="entry name" value="RmlC-like cupins"/>
    <property type="match status" value="1"/>
</dbReference>
<evidence type="ECO:0000256" key="2">
    <source>
        <dbReference type="ARBA" id="ARBA00013133"/>
    </source>
</evidence>
<evidence type="ECO:0000313" key="10">
    <source>
        <dbReference type="EMBL" id="CAI2382178.1"/>
    </source>
</evidence>
<comment type="caution">
    <text evidence="10">The sequence shown here is derived from an EMBL/GenBank/DDBJ whole genome shotgun (WGS) entry which is preliminary data.</text>
</comment>
<dbReference type="PANTHER" id="PTHR12918">
    <property type="entry name" value="CYSTEINE DIOXYGENASE"/>
    <property type="match status" value="1"/>
</dbReference>
<dbReference type="CDD" id="cd10548">
    <property type="entry name" value="cupin_CDO"/>
    <property type="match status" value="1"/>
</dbReference>
<comment type="catalytic activity">
    <reaction evidence="9">
        <text>L-cysteine + O2 = 3-sulfino-L-alanine + H(+)</text>
        <dbReference type="Rhea" id="RHEA:20441"/>
        <dbReference type="ChEBI" id="CHEBI:15378"/>
        <dbReference type="ChEBI" id="CHEBI:15379"/>
        <dbReference type="ChEBI" id="CHEBI:35235"/>
        <dbReference type="ChEBI" id="CHEBI:61085"/>
        <dbReference type="EC" id="1.13.11.20"/>
    </reaction>
</comment>
<dbReference type="GO" id="GO:0017172">
    <property type="term" value="F:cysteine dioxygenase activity"/>
    <property type="evidence" value="ECO:0007669"/>
    <property type="project" value="UniProtKB-UniRule"/>
</dbReference>
<dbReference type="GO" id="GO:0019448">
    <property type="term" value="P:L-cysteine catabolic process"/>
    <property type="evidence" value="ECO:0007669"/>
    <property type="project" value="TreeGrafter"/>
</dbReference>
<keyword evidence="5 9" id="KW-0560">Oxidoreductase</keyword>
<evidence type="ECO:0000256" key="4">
    <source>
        <dbReference type="ARBA" id="ARBA00022964"/>
    </source>
</evidence>
<dbReference type="InterPro" id="IPR011051">
    <property type="entry name" value="RmlC_Cupin_sf"/>
</dbReference>
<evidence type="ECO:0000256" key="8">
    <source>
        <dbReference type="PIRSR" id="PIRSR610300-51"/>
    </source>
</evidence>
<accession>A0AAD2D7C2</accession>